<comment type="subunit">
    <text evidence="3">Interacts with COX5B; this interaction may contribute to localize PYROXD2 to the inner face of the inner mitochondrial membrane.</text>
</comment>
<evidence type="ECO:0000256" key="1">
    <source>
        <dbReference type="ARBA" id="ARBA00004305"/>
    </source>
</evidence>
<evidence type="ECO:0000259" key="5">
    <source>
        <dbReference type="Pfam" id="PF01593"/>
    </source>
</evidence>
<sequence>MGEEVKYDAIIIGSGINSLVAGAVLSKSGWRVLICERNDRAGGAIRTEQATLPGFTHELLSSWHPLFVGGPAYALLKEDLENKGLLYKNTELPTGVICKEGSAILFTDPNKTIAEFSRLSDGDSWSQMMAEFMPKIDLAFGLLGADLWRASSLKLARSAQKRFGNRGLVATGAELLEPAQPWLDRQFTSPISKALLAPWALHNGMGPDDAGSAFITKVISAAIALGGMPVPVGGGIKLVDALLSIIADHGGKLQTNADVTKVLIKKNKAYGVELSSGEIFTCKRAVLASTTPQVLYQQLLSQHPVSAEITTAAKNFRYGRAAIQIHLALSEPPIWKNDPRMKDVAIVHVLDGVGSLSESVNAANRGFLPARPTIVVGQPCTVDSTRAPDGQSVIWIQLQENPQVIKADLANQIEAGDGGWSSEVLHAYADRVIDQLSEQITNLKSATLAKIVLGPREIESMNKNLVGGDPYAGDCRIDQFAPWRPLATATGHRTPVKKLWHIGASTHPGPGLGGGSGLIVAQRLLKKSLIRRVFSK</sequence>
<feature type="domain" description="Amine oxidase" evidence="5">
    <location>
        <begin position="19"/>
        <end position="351"/>
    </location>
</feature>
<reference evidence="6" key="1">
    <citation type="submission" date="2014-06" db="EMBL/GenBank/DDBJ databases">
        <title>Key roles for freshwater Actinobacteria revealed by deep metagenomic sequencing.</title>
        <authorList>
            <person name="Ghai R."/>
            <person name="Mizuno C.M."/>
            <person name="Picazo A."/>
            <person name="Camacho A."/>
            <person name="Rodriguez-Valera F."/>
        </authorList>
    </citation>
    <scope>NUCLEOTIDE SEQUENCE</scope>
</reference>
<proteinExistence type="predicted"/>
<dbReference type="PANTHER" id="PTHR10668">
    <property type="entry name" value="PHYTOENE DEHYDROGENASE"/>
    <property type="match status" value="1"/>
</dbReference>
<dbReference type="SUPFAM" id="SSF51905">
    <property type="entry name" value="FAD/NAD(P)-binding domain"/>
    <property type="match status" value="1"/>
</dbReference>
<dbReference type="InterPro" id="IPR036188">
    <property type="entry name" value="FAD/NAD-bd_sf"/>
</dbReference>
<accession>A0A094Q682</accession>
<organism evidence="6">
    <name type="scientific">freshwater metagenome</name>
    <dbReference type="NCBI Taxonomy" id="449393"/>
    <lineage>
        <taxon>unclassified sequences</taxon>
        <taxon>metagenomes</taxon>
        <taxon>ecological metagenomes</taxon>
    </lineage>
</organism>
<comment type="caution">
    <text evidence="6">The sequence shown here is derived from an EMBL/GenBank/DDBJ whole genome shotgun (WGS) entry which is preliminary data.</text>
</comment>
<dbReference type="Gene3D" id="3.50.50.60">
    <property type="entry name" value="FAD/NAD(P)-binding domain"/>
    <property type="match status" value="2"/>
</dbReference>
<gene>
    <name evidence="6" type="ORF">GM51_6295</name>
</gene>
<protein>
    <recommendedName>
        <fullName evidence="4">Pyridine nucleotide-disulfide oxidoreductase domain-containing protein 2</fullName>
    </recommendedName>
</protein>
<evidence type="ECO:0000256" key="2">
    <source>
        <dbReference type="ARBA" id="ARBA00037217"/>
    </source>
</evidence>
<comment type="function">
    <text evidence="2">Probable oxidoreductase that may play a role as regulator of mitochondrial function.</text>
</comment>
<evidence type="ECO:0000256" key="4">
    <source>
        <dbReference type="ARBA" id="ARBA00040298"/>
    </source>
</evidence>
<dbReference type="AlphaFoldDB" id="A0A094Q682"/>
<dbReference type="GO" id="GO:0016491">
    <property type="term" value="F:oxidoreductase activity"/>
    <property type="evidence" value="ECO:0007669"/>
    <property type="project" value="InterPro"/>
</dbReference>
<evidence type="ECO:0000313" key="6">
    <source>
        <dbReference type="EMBL" id="KGA19685.1"/>
    </source>
</evidence>
<evidence type="ECO:0000256" key="3">
    <source>
        <dbReference type="ARBA" id="ARBA00038825"/>
    </source>
</evidence>
<dbReference type="GO" id="GO:0005759">
    <property type="term" value="C:mitochondrial matrix"/>
    <property type="evidence" value="ECO:0007669"/>
    <property type="project" value="UniProtKB-SubCell"/>
</dbReference>
<comment type="subcellular location">
    <subcellularLocation>
        <location evidence="1">Mitochondrion matrix</location>
    </subcellularLocation>
</comment>
<dbReference type="InterPro" id="IPR002937">
    <property type="entry name" value="Amino_oxidase"/>
</dbReference>
<dbReference type="PANTHER" id="PTHR10668:SF105">
    <property type="entry name" value="DEHYDROGENASE-RELATED"/>
    <property type="match status" value="1"/>
</dbReference>
<dbReference type="EMBL" id="JNSL01000028">
    <property type="protein sequence ID" value="KGA19685.1"/>
    <property type="molecule type" value="Genomic_DNA"/>
</dbReference>
<dbReference type="Pfam" id="PF01593">
    <property type="entry name" value="Amino_oxidase"/>
    <property type="match status" value="1"/>
</dbReference>
<name>A0A094Q682_9ZZZZ</name>